<evidence type="ECO:0000313" key="3">
    <source>
        <dbReference type="Proteomes" id="UP000278085"/>
    </source>
</evidence>
<evidence type="ECO:0000313" key="2">
    <source>
        <dbReference type="EMBL" id="RSZ55245.1"/>
    </source>
</evidence>
<dbReference type="OrthoDB" id="9127650at2"/>
<feature type="compositionally biased region" description="Polar residues" evidence="1">
    <location>
        <begin position="74"/>
        <end position="110"/>
    </location>
</feature>
<keyword evidence="3" id="KW-1185">Reference proteome</keyword>
<feature type="region of interest" description="Disordered" evidence="1">
    <location>
        <begin position="1"/>
        <end position="46"/>
    </location>
</feature>
<feature type="region of interest" description="Disordered" evidence="1">
    <location>
        <begin position="74"/>
        <end position="131"/>
    </location>
</feature>
<evidence type="ECO:0000256" key="1">
    <source>
        <dbReference type="SAM" id="MobiDB-lite"/>
    </source>
</evidence>
<protein>
    <submittedName>
        <fullName evidence="2">Uncharacterized protein</fullName>
    </submittedName>
</protein>
<organism evidence="2 3">
    <name type="scientific">Massilia atriviolacea</name>
    <dbReference type="NCBI Taxonomy" id="2495579"/>
    <lineage>
        <taxon>Bacteria</taxon>
        <taxon>Pseudomonadati</taxon>
        <taxon>Pseudomonadota</taxon>
        <taxon>Betaproteobacteria</taxon>
        <taxon>Burkholderiales</taxon>
        <taxon>Oxalobacteraceae</taxon>
        <taxon>Telluria group</taxon>
        <taxon>Massilia</taxon>
    </lineage>
</organism>
<comment type="caution">
    <text evidence="2">The sequence shown here is derived from an EMBL/GenBank/DDBJ whole genome shotgun (WGS) entry which is preliminary data.</text>
</comment>
<dbReference type="AlphaFoldDB" id="A0A430HCJ0"/>
<name>A0A430HCJ0_9BURK</name>
<feature type="compositionally biased region" description="Basic and acidic residues" evidence="1">
    <location>
        <begin position="189"/>
        <end position="205"/>
    </location>
</feature>
<dbReference type="Proteomes" id="UP000278085">
    <property type="component" value="Unassembled WGS sequence"/>
</dbReference>
<accession>A0A430HCJ0</accession>
<dbReference type="RefSeq" id="WP_126077777.1">
    <property type="nucleotide sequence ID" value="NZ_CP051166.1"/>
</dbReference>
<reference evidence="2 3" key="1">
    <citation type="submission" date="2018-12" db="EMBL/GenBank/DDBJ databases">
        <authorList>
            <person name="Yang E."/>
        </authorList>
    </citation>
    <scope>NUCLEOTIDE SEQUENCE [LARGE SCALE GENOMIC DNA]</scope>
    <source>
        <strain evidence="2 3">SOD</strain>
    </source>
</reference>
<gene>
    <name evidence="2" type="ORF">EJB06_30440</name>
</gene>
<proteinExistence type="predicted"/>
<dbReference type="EMBL" id="RXLQ01000030">
    <property type="protein sequence ID" value="RSZ55245.1"/>
    <property type="molecule type" value="Genomic_DNA"/>
</dbReference>
<sequence>MTNENSPNDEPEAAPDVFDMALPRETTPPPHDTLAGMRSTSTNDGDALASIGPRHFAGLAVAIAVVWLAWPAENSKTPSTENSPVLNTQLRSTTSRSTPLPNDRTGQNTAPRGPSGKQVALPRDGPGATGSQQLEMAGEIIQAQAQQAAALVAAIDNLGARLAVVEARLSAPDKPSLELPGHSAKNKNSPREKQVRSNERARTSADRVAAPVVPGYSLNTIYTGQAWIVRDGHLNVVQRGDVIEDFKVIRIDAREHQVLTSRGIIR</sequence>
<feature type="region of interest" description="Disordered" evidence="1">
    <location>
        <begin position="173"/>
        <end position="206"/>
    </location>
</feature>